<dbReference type="Proteomes" id="UP000321577">
    <property type="component" value="Unassembled WGS sequence"/>
</dbReference>
<dbReference type="InterPro" id="IPR006664">
    <property type="entry name" value="OMP_bac"/>
</dbReference>
<evidence type="ECO:0000313" key="7">
    <source>
        <dbReference type="EMBL" id="GEP41721.1"/>
    </source>
</evidence>
<dbReference type="SUPFAM" id="SSF103088">
    <property type="entry name" value="OmpA-like"/>
    <property type="match status" value="1"/>
</dbReference>
<keyword evidence="8" id="KW-1185">Reference proteome</keyword>
<sequence>MKLHLSLLLLTVFTAATTASAQQKLVPTKDAPGTKDYPGLPRYEGSTVLLQSEQKFGELGLQIGGLSSPVSTDPKEVRKVEGRTHRTTYLHLNLGAGKRSTLEIARNYEMAFKDAGFTGIWSGGDKEIRNGPPRAYYGVPELDHQLLTTGLKERRYFCMEKGGLYAAVFIAARSWEHPMLPSSQANPWKQNISIPQDSVVIQVDVVNTRPMEEKMVHLSAAEMQKSISSSGKVAIYGILFDFNKADIKPESAPTLTEMAALLKAEPNLKVLVVGHTDNVGTFEFNEDLSKRRAKAVVAELASKHGIPEERMLPLGASFMAPVTTNSTEEGRALNRRVELVAR</sequence>
<evidence type="ECO:0000256" key="2">
    <source>
        <dbReference type="ARBA" id="ARBA00023136"/>
    </source>
</evidence>
<dbReference type="CDD" id="cd07185">
    <property type="entry name" value="OmpA_C-like"/>
    <property type="match status" value="1"/>
</dbReference>
<dbReference type="InterPro" id="IPR006665">
    <property type="entry name" value="OmpA-like"/>
</dbReference>
<dbReference type="AlphaFoldDB" id="A0A512M5U1"/>
<dbReference type="InterPro" id="IPR050330">
    <property type="entry name" value="Bact_OuterMem_StrucFunc"/>
</dbReference>
<organism evidence="7 8">
    <name type="scientific">Brevifollis gellanilyticus</name>
    <dbReference type="NCBI Taxonomy" id="748831"/>
    <lineage>
        <taxon>Bacteria</taxon>
        <taxon>Pseudomonadati</taxon>
        <taxon>Verrucomicrobiota</taxon>
        <taxon>Verrucomicrobiia</taxon>
        <taxon>Verrucomicrobiales</taxon>
        <taxon>Verrucomicrobiaceae</taxon>
    </lineage>
</organism>
<evidence type="ECO:0000256" key="4">
    <source>
        <dbReference type="PROSITE-ProRule" id="PRU00473"/>
    </source>
</evidence>
<evidence type="ECO:0000259" key="6">
    <source>
        <dbReference type="PROSITE" id="PS51123"/>
    </source>
</evidence>
<keyword evidence="5" id="KW-0732">Signal</keyword>
<keyword evidence="2 4" id="KW-0472">Membrane</keyword>
<dbReference type="PRINTS" id="PR01021">
    <property type="entry name" value="OMPADOMAIN"/>
</dbReference>
<feature type="signal peptide" evidence="5">
    <location>
        <begin position="1"/>
        <end position="21"/>
    </location>
</feature>
<accession>A0A512M5U1</accession>
<evidence type="ECO:0000256" key="5">
    <source>
        <dbReference type="SAM" id="SignalP"/>
    </source>
</evidence>
<dbReference type="EMBL" id="BKAG01000005">
    <property type="protein sequence ID" value="GEP41721.1"/>
    <property type="molecule type" value="Genomic_DNA"/>
</dbReference>
<comment type="caution">
    <text evidence="7">The sequence shown here is derived from an EMBL/GenBank/DDBJ whole genome shotgun (WGS) entry which is preliminary data.</text>
</comment>
<dbReference type="PANTHER" id="PTHR30329">
    <property type="entry name" value="STATOR ELEMENT OF FLAGELLAR MOTOR COMPLEX"/>
    <property type="match status" value="1"/>
</dbReference>
<name>A0A512M5U1_9BACT</name>
<dbReference type="GO" id="GO:0009279">
    <property type="term" value="C:cell outer membrane"/>
    <property type="evidence" value="ECO:0007669"/>
    <property type="project" value="UniProtKB-SubCell"/>
</dbReference>
<evidence type="ECO:0000313" key="8">
    <source>
        <dbReference type="Proteomes" id="UP000321577"/>
    </source>
</evidence>
<comment type="subcellular location">
    <subcellularLocation>
        <location evidence="1">Cell outer membrane</location>
    </subcellularLocation>
</comment>
<dbReference type="Pfam" id="PF00691">
    <property type="entry name" value="OmpA"/>
    <property type="match status" value="1"/>
</dbReference>
<evidence type="ECO:0000256" key="1">
    <source>
        <dbReference type="ARBA" id="ARBA00004442"/>
    </source>
</evidence>
<feature type="domain" description="OmpA-like" evidence="6">
    <location>
        <begin position="227"/>
        <end position="342"/>
    </location>
</feature>
<reference evidence="7 8" key="1">
    <citation type="submission" date="2019-07" db="EMBL/GenBank/DDBJ databases">
        <title>Whole genome shotgun sequence of Brevifollis gellanilyticus NBRC 108608.</title>
        <authorList>
            <person name="Hosoyama A."/>
            <person name="Uohara A."/>
            <person name="Ohji S."/>
            <person name="Ichikawa N."/>
        </authorList>
    </citation>
    <scope>NUCLEOTIDE SEQUENCE [LARGE SCALE GENOMIC DNA]</scope>
    <source>
        <strain evidence="7 8">NBRC 108608</strain>
    </source>
</reference>
<gene>
    <name evidence="7" type="ORF">BGE01nite_10120</name>
</gene>
<dbReference type="OrthoDB" id="9815217at2"/>
<dbReference type="InterPro" id="IPR036737">
    <property type="entry name" value="OmpA-like_sf"/>
</dbReference>
<dbReference type="Gene3D" id="3.30.1330.60">
    <property type="entry name" value="OmpA-like domain"/>
    <property type="match status" value="1"/>
</dbReference>
<dbReference type="PROSITE" id="PS51123">
    <property type="entry name" value="OMPA_2"/>
    <property type="match status" value="1"/>
</dbReference>
<protein>
    <submittedName>
        <fullName evidence="7">OmpA/MotB domain-containing protein</fullName>
    </submittedName>
</protein>
<evidence type="ECO:0000256" key="3">
    <source>
        <dbReference type="ARBA" id="ARBA00023237"/>
    </source>
</evidence>
<proteinExistence type="predicted"/>
<feature type="chain" id="PRO_5022118511" evidence="5">
    <location>
        <begin position="22"/>
        <end position="342"/>
    </location>
</feature>
<dbReference type="PANTHER" id="PTHR30329:SF21">
    <property type="entry name" value="LIPOPROTEIN YIAD-RELATED"/>
    <property type="match status" value="1"/>
</dbReference>
<keyword evidence="3" id="KW-0998">Cell outer membrane</keyword>
<dbReference type="RefSeq" id="WP_146849182.1">
    <property type="nucleotide sequence ID" value="NZ_BKAG01000005.1"/>
</dbReference>